<dbReference type="PANTHER" id="PTHR30483">
    <property type="entry name" value="LEUCINE-SPECIFIC-BINDING PROTEIN"/>
    <property type="match status" value="1"/>
</dbReference>
<dbReference type="OrthoDB" id="9791590at2"/>
<evidence type="ECO:0000256" key="3">
    <source>
        <dbReference type="ARBA" id="ARBA00022729"/>
    </source>
</evidence>
<dbReference type="PRINTS" id="PR00337">
    <property type="entry name" value="LEUILEVALBP"/>
</dbReference>
<dbReference type="AlphaFoldDB" id="A0A397Q285"/>
<evidence type="ECO:0000313" key="7">
    <source>
        <dbReference type="EMBL" id="RIA55262.1"/>
    </source>
</evidence>
<proteinExistence type="inferred from homology"/>
<gene>
    <name evidence="7" type="ORF">BXY53_0322</name>
</gene>
<feature type="chain" id="PRO_5017415502" evidence="5">
    <location>
        <begin position="25"/>
        <end position="397"/>
    </location>
</feature>
<protein>
    <submittedName>
        <fullName evidence="7">Amino acid/amide ABC transporter substrate-binding protein (HAAT family)</fullName>
    </submittedName>
</protein>
<feature type="signal peptide" evidence="5">
    <location>
        <begin position="1"/>
        <end position="24"/>
    </location>
</feature>
<dbReference type="Pfam" id="PF13458">
    <property type="entry name" value="Peripla_BP_6"/>
    <property type="match status" value="1"/>
</dbReference>
<evidence type="ECO:0000313" key="8">
    <source>
        <dbReference type="Proteomes" id="UP000266273"/>
    </source>
</evidence>
<accession>A0A397Q285</accession>
<evidence type="ECO:0000256" key="2">
    <source>
        <dbReference type="ARBA" id="ARBA00022448"/>
    </source>
</evidence>
<name>A0A397Q285_9HYPH</name>
<comment type="caution">
    <text evidence="7">The sequence shown here is derived from an EMBL/GenBank/DDBJ whole genome shotgun (WGS) entry which is preliminary data.</text>
</comment>
<sequence>MRTRFFQALAAAAFGVALAAPAQAESLKIGALMPMTGDLQAYGEADVTGVQFAVKQINAAGGVNGEEVEIVIADTQTKPQAGVDAAQKLINVDGVHAIVGALSSGVTIPVAKTVTSREGVPQISNASTSPTITKLQDNDFLFRSVPSDAYQGVELAKLVQEKGFSNVSILYVNNDYGQGLADAFAEAFEGEVSASIAFEQGQASYRGELQQAAGGGAEALVLIGYPESGSVILRQSLEGGYLDKFIFTDGMKAPEIIERVGAQFLNGAFGTVPQAKDTEGLRVFREAYTAEYGDLPPKPYYDTAYDAAMVIALAAQKAGSSDPEAIRDNLRDVANAPGETILPGEWQKAVKLLADGQDINYEGASGSVDFDKNGDVPGTIGHWEIQDGKIVDVRVLN</sequence>
<dbReference type="InterPro" id="IPR051010">
    <property type="entry name" value="BCAA_transport"/>
</dbReference>
<evidence type="ECO:0000259" key="6">
    <source>
        <dbReference type="Pfam" id="PF13458"/>
    </source>
</evidence>
<dbReference type="Gene3D" id="3.40.50.2300">
    <property type="match status" value="2"/>
</dbReference>
<reference evidence="7 8" key="1">
    <citation type="submission" date="2018-08" db="EMBL/GenBank/DDBJ databases">
        <title>Genomic Encyclopedia of Archaeal and Bacterial Type Strains, Phase II (KMG-II): from individual species to whole genera.</title>
        <authorList>
            <person name="Goeker M."/>
        </authorList>
    </citation>
    <scope>NUCLEOTIDE SEQUENCE [LARGE SCALE GENOMIC DNA]</scope>
    <source>
        <strain evidence="7 8">DSM 5002</strain>
    </source>
</reference>
<dbReference type="InterPro" id="IPR028081">
    <property type="entry name" value="Leu-bd"/>
</dbReference>
<dbReference type="GO" id="GO:0006865">
    <property type="term" value="P:amino acid transport"/>
    <property type="evidence" value="ECO:0007669"/>
    <property type="project" value="UniProtKB-KW"/>
</dbReference>
<comment type="similarity">
    <text evidence="1">Belongs to the leucine-binding protein family.</text>
</comment>
<keyword evidence="2" id="KW-0813">Transport</keyword>
<dbReference type="PANTHER" id="PTHR30483:SF6">
    <property type="entry name" value="PERIPLASMIC BINDING PROTEIN OF ABC TRANSPORTER FOR NATURAL AMINO ACIDS"/>
    <property type="match status" value="1"/>
</dbReference>
<dbReference type="SUPFAM" id="SSF53822">
    <property type="entry name" value="Periplasmic binding protein-like I"/>
    <property type="match status" value="1"/>
</dbReference>
<dbReference type="CDD" id="cd06346">
    <property type="entry name" value="PBP1_ABC_ligand_binding-like"/>
    <property type="match status" value="1"/>
</dbReference>
<keyword evidence="8" id="KW-1185">Reference proteome</keyword>
<keyword evidence="3 5" id="KW-0732">Signal</keyword>
<dbReference type="EMBL" id="QXDF01000001">
    <property type="protein sequence ID" value="RIA55262.1"/>
    <property type="molecule type" value="Genomic_DNA"/>
</dbReference>
<evidence type="ECO:0000256" key="5">
    <source>
        <dbReference type="SAM" id="SignalP"/>
    </source>
</evidence>
<organism evidence="7 8">
    <name type="scientific">Dichotomicrobium thermohalophilum</name>
    <dbReference type="NCBI Taxonomy" id="933063"/>
    <lineage>
        <taxon>Bacteria</taxon>
        <taxon>Pseudomonadati</taxon>
        <taxon>Pseudomonadota</taxon>
        <taxon>Alphaproteobacteria</taxon>
        <taxon>Hyphomicrobiales</taxon>
        <taxon>Hyphomicrobiaceae</taxon>
        <taxon>Dichotomicrobium</taxon>
    </lineage>
</organism>
<evidence type="ECO:0000256" key="4">
    <source>
        <dbReference type="ARBA" id="ARBA00022970"/>
    </source>
</evidence>
<dbReference type="RefSeq" id="WP_119060190.1">
    <property type="nucleotide sequence ID" value="NZ_QXDF01000001.1"/>
</dbReference>
<keyword evidence="4" id="KW-0029">Amino-acid transport</keyword>
<dbReference type="InterPro" id="IPR028082">
    <property type="entry name" value="Peripla_BP_I"/>
</dbReference>
<dbReference type="Proteomes" id="UP000266273">
    <property type="component" value="Unassembled WGS sequence"/>
</dbReference>
<dbReference type="InterPro" id="IPR000709">
    <property type="entry name" value="Leu_Ile_Val-bd"/>
</dbReference>
<evidence type="ECO:0000256" key="1">
    <source>
        <dbReference type="ARBA" id="ARBA00010062"/>
    </source>
</evidence>
<feature type="domain" description="Leucine-binding protein" evidence="6">
    <location>
        <begin position="27"/>
        <end position="334"/>
    </location>
</feature>